<dbReference type="SUPFAM" id="SSF53756">
    <property type="entry name" value="UDP-Glycosyltransferase/glycogen phosphorylase"/>
    <property type="match status" value="1"/>
</dbReference>
<dbReference type="PANTHER" id="PTHR43179:SF7">
    <property type="entry name" value="RHAMNOSYLTRANSFERASE WBBL"/>
    <property type="match status" value="1"/>
</dbReference>
<dbReference type="InterPro" id="IPR001173">
    <property type="entry name" value="Glyco_trans_2-like"/>
</dbReference>
<dbReference type="CDD" id="cd03801">
    <property type="entry name" value="GT4_PimA-like"/>
    <property type="match status" value="1"/>
</dbReference>
<accession>A0A679J0W5</accession>
<dbReference type="GO" id="GO:0102096">
    <property type="term" value="F:decaprenyl-N-acetyl-alpha-D-glucosaminyl-pyrophosphate:dTDP-alpha-L-rhamnose rhamnosyltransferase activity"/>
    <property type="evidence" value="ECO:0007669"/>
    <property type="project" value="UniProtKB-EC"/>
</dbReference>
<dbReference type="CDD" id="cd04186">
    <property type="entry name" value="GT_2_like_c"/>
    <property type="match status" value="1"/>
</dbReference>
<feature type="domain" description="Glycosyltransferase 2-like" evidence="1">
    <location>
        <begin position="187"/>
        <end position="314"/>
    </location>
</feature>
<evidence type="ECO:0000313" key="2">
    <source>
        <dbReference type="EMBL" id="CAA2101549.1"/>
    </source>
</evidence>
<dbReference type="AlphaFoldDB" id="A0A679J0W5"/>
<evidence type="ECO:0000259" key="1">
    <source>
        <dbReference type="Pfam" id="PF00535"/>
    </source>
</evidence>
<dbReference type="RefSeq" id="WP_339089003.1">
    <property type="nucleotide sequence ID" value="NZ_LR743507.1"/>
</dbReference>
<sequence length="846" mass="94199">MINEFKQAVRLSKKALRVLGISARHTASDVRAIQEGGFFDADFYLKEYPAVASSGKDPLKHYLVHGWKDGLEPSPNFSVRAYMAENPDLRKVNLNPLVHWVRFGRHEGRVLPTAPHAEPLWSDEEGRRYPLPDDVVQYALMAGKAYFAGAGFDFAQREAGDTVQAAAKAMAAKTPLLQVTTAAPKVSIIIPVYGQTHFVLNCLDSLAKLRSKHSVEIIVADDASPVASRVDVLKVIPWIRYERRAENGGFLECCNSAVQLANGEFVVLLNSDTRVVEGWLDELVDAFMLFPKAGMVGSKLFNDDGTLQEAGGIFWRDGSAHNYGRNQDPNLPQYCFARQADFISGASIALRKSVWNELGGFDPEYKPAYCEDADLAFRLRRVGYEVWFVPTSRAIHYEGITHGRDTTKGIKAYQVTNLEKFAKRFSTELKAHPQPGTSSMRAASWRVRRNILVVDALTPTPDQDSGSIVTDEVMSAYRECGFGESFFPEHSPYWSKKYTGALQRRGVCCYYMPFASGIPALLDIDSKFDYALLYRYNVASSVYSHLRKKAPSTRILFANVDLHFLRETRAAETSNTPEALFSAKVTKKLELEMFAQADASFVHTEIEREVIQQSLPAPLGNMVVLPWIADVYRDTPGFASRSDIMFLGNFPHAPNVDSVLYFVKAIWPALERELPPEAKLLVVGNKPPPEVVALASDRIVVTGFVEELAPYFQTSRVFVAPLRYGAGIKGKIVTALAHGVPSVATAVAAEGIANPEDGHLSTTDDPQQFASEVLRLYRDEAAWQAMREAGLSYVEENYSRLATSKICMRAMEVADQTWLTRQELRCRRSLEQIMAENGDFGRITPA</sequence>
<dbReference type="EC" id="2.4.1.289" evidence="2"/>
<proteinExistence type="predicted"/>
<keyword evidence="2" id="KW-0808">Transferase</keyword>
<dbReference type="Gene3D" id="3.90.550.10">
    <property type="entry name" value="Spore Coat Polysaccharide Biosynthesis Protein SpsA, Chain A"/>
    <property type="match status" value="1"/>
</dbReference>
<protein>
    <submittedName>
        <fullName evidence="2">N-acetylglucosaminyl-diphospho-decaprenol L-rhamnosyltransferase</fullName>
        <ecNumber evidence="2">2.4.1.289</ecNumber>
    </submittedName>
</protein>
<dbReference type="InterPro" id="IPR029044">
    <property type="entry name" value="Nucleotide-diphossugar_trans"/>
</dbReference>
<dbReference type="Gene3D" id="3.40.50.2000">
    <property type="entry name" value="Glycogen Phosphorylase B"/>
    <property type="match status" value="1"/>
</dbReference>
<dbReference type="PANTHER" id="PTHR43179">
    <property type="entry name" value="RHAMNOSYLTRANSFERASE WBBL"/>
    <property type="match status" value="1"/>
</dbReference>
<dbReference type="Pfam" id="PF00535">
    <property type="entry name" value="Glycos_transf_2"/>
    <property type="match status" value="1"/>
</dbReference>
<organism evidence="2">
    <name type="scientific">Variovorax paradoxus</name>
    <dbReference type="NCBI Taxonomy" id="34073"/>
    <lineage>
        <taxon>Bacteria</taxon>
        <taxon>Pseudomonadati</taxon>
        <taxon>Pseudomonadota</taxon>
        <taxon>Betaproteobacteria</taxon>
        <taxon>Burkholderiales</taxon>
        <taxon>Comamonadaceae</taxon>
        <taxon>Variovorax</taxon>
    </lineage>
</organism>
<keyword evidence="2" id="KW-0328">Glycosyltransferase</keyword>
<dbReference type="EMBL" id="LR743507">
    <property type="protein sequence ID" value="CAA2101549.1"/>
    <property type="molecule type" value="Genomic_DNA"/>
</dbReference>
<name>A0A679J0W5_VARPD</name>
<gene>
    <name evidence="2" type="primary">wbbL_1</name>
    <name evidence="2" type="ORF">VVAX_01305</name>
</gene>
<dbReference type="Pfam" id="PF13692">
    <property type="entry name" value="Glyco_trans_1_4"/>
    <property type="match status" value="1"/>
</dbReference>
<reference evidence="2" key="1">
    <citation type="submission" date="2019-12" db="EMBL/GenBank/DDBJ databases">
        <authorList>
            <person name="Cremers G."/>
        </authorList>
    </citation>
    <scope>NUCLEOTIDE SEQUENCE</scope>
    <source>
        <strain evidence="2">Vvax</strain>
    </source>
</reference>
<dbReference type="SUPFAM" id="SSF53448">
    <property type="entry name" value="Nucleotide-diphospho-sugar transferases"/>
    <property type="match status" value="1"/>
</dbReference>